<dbReference type="PANTHER" id="PTHR13479">
    <property type="entry name" value="30S RIBOSOMAL PROTEIN S18"/>
    <property type="match status" value="1"/>
</dbReference>
<accession>A0A328UCB8</accession>
<dbReference type="PANTHER" id="PTHR13479:SF40">
    <property type="entry name" value="SMALL RIBOSOMAL SUBUNIT PROTEIN BS18M"/>
    <property type="match status" value="1"/>
</dbReference>
<proteinExistence type="inferred from homology"/>
<evidence type="ECO:0000256" key="2">
    <source>
        <dbReference type="ARBA" id="ARBA00022730"/>
    </source>
</evidence>
<dbReference type="FunFam" id="4.10.640.10:FF:000004">
    <property type="entry name" value="30S ribosomal protein S18"/>
    <property type="match status" value="1"/>
</dbReference>
<feature type="region of interest" description="Disordered" evidence="9">
    <location>
        <begin position="1"/>
        <end position="22"/>
    </location>
</feature>
<evidence type="ECO:0000256" key="9">
    <source>
        <dbReference type="SAM" id="MobiDB-lite"/>
    </source>
</evidence>
<evidence type="ECO:0000256" key="1">
    <source>
        <dbReference type="ARBA" id="ARBA00005589"/>
    </source>
</evidence>
<evidence type="ECO:0000256" key="4">
    <source>
        <dbReference type="ARBA" id="ARBA00022980"/>
    </source>
</evidence>
<dbReference type="GO" id="GO:0022627">
    <property type="term" value="C:cytosolic small ribosomal subunit"/>
    <property type="evidence" value="ECO:0007669"/>
    <property type="project" value="TreeGrafter"/>
</dbReference>
<dbReference type="EMBL" id="QLYR01000008">
    <property type="protein sequence ID" value="RAQ25552.1"/>
    <property type="molecule type" value="Genomic_DNA"/>
</dbReference>
<dbReference type="GO" id="GO:0006412">
    <property type="term" value="P:translation"/>
    <property type="evidence" value="ECO:0007669"/>
    <property type="project" value="UniProtKB-UniRule"/>
</dbReference>
<name>A0A328UCB8_9FIRM</name>
<evidence type="ECO:0000313" key="11">
    <source>
        <dbReference type="Proteomes" id="UP000249377"/>
    </source>
</evidence>
<dbReference type="RefSeq" id="WP_112333243.1">
    <property type="nucleotide sequence ID" value="NZ_JADPHD010000002.1"/>
</dbReference>
<dbReference type="NCBIfam" id="TIGR00165">
    <property type="entry name" value="S18"/>
    <property type="match status" value="1"/>
</dbReference>
<dbReference type="InterPro" id="IPR001648">
    <property type="entry name" value="Ribosomal_bS18"/>
</dbReference>
<gene>
    <name evidence="7 10" type="primary">rpsR</name>
    <name evidence="10" type="ORF">DPQ25_11080</name>
</gene>
<dbReference type="AlphaFoldDB" id="A0A328UCB8"/>
<keyword evidence="2 7" id="KW-0699">rRNA-binding</keyword>
<dbReference type="Gene3D" id="4.10.640.10">
    <property type="entry name" value="Ribosomal protein S18"/>
    <property type="match status" value="1"/>
</dbReference>
<dbReference type="GO" id="GO:0070181">
    <property type="term" value="F:small ribosomal subunit rRNA binding"/>
    <property type="evidence" value="ECO:0007669"/>
    <property type="project" value="TreeGrafter"/>
</dbReference>
<dbReference type="SUPFAM" id="SSF46911">
    <property type="entry name" value="Ribosomal protein S18"/>
    <property type="match status" value="1"/>
</dbReference>
<dbReference type="GO" id="GO:0003735">
    <property type="term" value="F:structural constituent of ribosome"/>
    <property type="evidence" value="ECO:0007669"/>
    <property type="project" value="InterPro"/>
</dbReference>
<sequence>MAERNDRPERSDRRPGGRKGRKKVCAFCVDKVESIDYKDVAKLRRFISERAKILPRRVTGTCARHQRELTVAIKRARHLALLPFSSD</sequence>
<comment type="function">
    <text evidence="7">Binds as a heterodimer with protein bS6 to the central domain of the 16S rRNA, where it helps stabilize the platform of the 30S subunit.</text>
</comment>
<evidence type="ECO:0000256" key="7">
    <source>
        <dbReference type="HAMAP-Rule" id="MF_00270"/>
    </source>
</evidence>
<dbReference type="Pfam" id="PF01084">
    <property type="entry name" value="Ribosomal_S18"/>
    <property type="match status" value="1"/>
</dbReference>
<dbReference type="Proteomes" id="UP000249377">
    <property type="component" value="Unassembled WGS sequence"/>
</dbReference>
<evidence type="ECO:0000256" key="3">
    <source>
        <dbReference type="ARBA" id="ARBA00022884"/>
    </source>
</evidence>
<protein>
    <recommendedName>
        <fullName evidence="6 7">Small ribosomal subunit protein bS18</fullName>
    </recommendedName>
</protein>
<comment type="caution">
    <text evidence="10">The sequence shown here is derived from an EMBL/GenBank/DDBJ whole genome shotgun (WGS) entry which is preliminary data.</text>
</comment>
<keyword evidence="4 7" id="KW-0689">Ribosomal protein</keyword>
<evidence type="ECO:0000256" key="5">
    <source>
        <dbReference type="ARBA" id="ARBA00023274"/>
    </source>
</evidence>
<evidence type="ECO:0000313" key="10">
    <source>
        <dbReference type="EMBL" id="RAQ25552.1"/>
    </source>
</evidence>
<keyword evidence="11" id="KW-1185">Reference proteome</keyword>
<dbReference type="InterPro" id="IPR018275">
    <property type="entry name" value="Ribosomal_bS18_CS"/>
</dbReference>
<comment type="subunit">
    <text evidence="7">Part of the 30S ribosomal subunit. Forms a tight heterodimer with protein bS6.</text>
</comment>
<dbReference type="PRINTS" id="PR00974">
    <property type="entry name" value="RIBOSOMALS18"/>
</dbReference>
<dbReference type="PROSITE" id="PS00057">
    <property type="entry name" value="RIBOSOMAL_S18"/>
    <property type="match status" value="1"/>
</dbReference>
<evidence type="ECO:0000256" key="6">
    <source>
        <dbReference type="ARBA" id="ARBA00035141"/>
    </source>
</evidence>
<keyword evidence="5 7" id="KW-0687">Ribonucleoprotein</keyword>
<dbReference type="InterPro" id="IPR036870">
    <property type="entry name" value="Ribosomal_bS18_sf"/>
</dbReference>
<organism evidence="10 11">
    <name type="scientific">Hydrogeniiclostridium mannosilyticum</name>
    <dbReference type="NCBI Taxonomy" id="2764322"/>
    <lineage>
        <taxon>Bacteria</taxon>
        <taxon>Bacillati</taxon>
        <taxon>Bacillota</taxon>
        <taxon>Clostridia</taxon>
        <taxon>Eubacteriales</taxon>
        <taxon>Acutalibacteraceae</taxon>
        <taxon>Hydrogeniiclostridium</taxon>
    </lineage>
</organism>
<comment type="similarity">
    <text evidence="1 7 8">Belongs to the bacterial ribosomal protein bS18 family.</text>
</comment>
<evidence type="ECO:0000256" key="8">
    <source>
        <dbReference type="RuleBase" id="RU003910"/>
    </source>
</evidence>
<reference evidence="10 11" key="1">
    <citation type="submission" date="2018-06" db="EMBL/GenBank/DDBJ databases">
        <title>Noncontiguous genome sequence of Ruminococcaceae bacterium ASD2818.</title>
        <authorList>
            <person name="Chaplin A.V."/>
            <person name="Sokolova S.R."/>
            <person name="Kochetkova T.O."/>
            <person name="Goltsov A.Y."/>
            <person name="Trofimov D.Y."/>
            <person name="Efimov B.A."/>
        </authorList>
    </citation>
    <scope>NUCLEOTIDE SEQUENCE [LARGE SCALE GENOMIC DNA]</scope>
    <source>
        <strain evidence="10 11">ASD2818</strain>
    </source>
</reference>
<dbReference type="HAMAP" id="MF_00270">
    <property type="entry name" value="Ribosomal_bS18"/>
    <property type="match status" value="1"/>
</dbReference>
<feature type="compositionally biased region" description="Basic and acidic residues" evidence="9">
    <location>
        <begin position="1"/>
        <end position="15"/>
    </location>
</feature>
<keyword evidence="3 7" id="KW-0694">RNA-binding</keyword>